<evidence type="ECO:0000313" key="5">
    <source>
        <dbReference type="Proteomes" id="UP001279642"/>
    </source>
</evidence>
<feature type="domain" description="Dihydroorotase catalytic" evidence="3">
    <location>
        <begin position="66"/>
        <end position="252"/>
    </location>
</feature>
<keyword evidence="2 4" id="KW-0378">Hydrolase</keyword>
<dbReference type="Gene3D" id="3.20.20.140">
    <property type="entry name" value="Metal-dependent hydrolases"/>
    <property type="match status" value="1"/>
</dbReference>
<dbReference type="PANTHER" id="PTHR43668:SF2">
    <property type="entry name" value="ALLANTOINASE"/>
    <property type="match status" value="1"/>
</dbReference>
<dbReference type="InterPro" id="IPR024403">
    <property type="entry name" value="DHOase_cat"/>
</dbReference>
<evidence type="ECO:0000313" key="4">
    <source>
        <dbReference type="EMBL" id="MDY0885609.1"/>
    </source>
</evidence>
<reference evidence="4 5" key="1">
    <citation type="journal article" date="2016" name="Antonie Van Leeuwenhoek">
        <title>Dongia soli sp. nov., isolated from soil from Dokdo, Korea.</title>
        <authorList>
            <person name="Kim D.U."/>
            <person name="Lee H."/>
            <person name="Kim H."/>
            <person name="Kim S.G."/>
            <person name="Ka J.O."/>
        </authorList>
    </citation>
    <scope>NUCLEOTIDE SEQUENCE [LARGE SCALE GENOMIC DNA]</scope>
    <source>
        <strain evidence="4 5">D78</strain>
    </source>
</reference>
<gene>
    <name evidence="2 4" type="primary">pyrC</name>
    <name evidence="4" type="ORF">SMD27_22410</name>
</gene>
<keyword evidence="2" id="KW-0479">Metal-binding</keyword>
<dbReference type="CDD" id="cd01317">
    <property type="entry name" value="DHOase_IIa"/>
    <property type="match status" value="1"/>
</dbReference>
<dbReference type="HAMAP" id="MF_00220_B">
    <property type="entry name" value="PyrC_classI_B"/>
    <property type="match status" value="1"/>
</dbReference>
<name>A0ABU5EIE5_9PROT</name>
<dbReference type="EMBL" id="JAXCLW010000011">
    <property type="protein sequence ID" value="MDY0885609.1"/>
    <property type="molecule type" value="Genomic_DNA"/>
</dbReference>
<dbReference type="InterPro" id="IPR050138">
    <property type="entry name" value="DHOase/Allantoinase_Hydrolase"/>
</dbReference>
<evidence type="ECO:0000256" key="1">
    <source>
        <dbReference type="ARBA" id="ARBA00022975"/>
    </source>
</evidence>
<keyword evidence="1 2" id="KW-0665">Pyrimidine biosynthesis</keyword>
<feature type="active site" evidence="2">
    <location>
        <position position="322"/>
    </location>
</feature>
<keyword evidence="5" id="KW-1185">Reference proteome</keyword>
<dbReference type="Proteomes" id="UP001279642">
    <property type="component" value="Unassembled WGS sequence"/>
</dbReference>
<comment type="function">
    <text evidence="2">Catalyzes the reversible cyclization of carbamoyl aspartate to dihydroorotate.</text>
</comment>
<dbReference type="InterPro" id="IPR011059">
    <property type="entry name" value="Metal-dep_hydrolase_composite"/>
</dbReference>
<keyword evidence="2" id="KW-0862">Zinc</keyword>
<comment type="caution">
    <text evidence="2">Lacks conserved residue(s) required for the propagation of feature annotation.</text>
</comment>
<dbReference type="Gene3D" id="2.30.40.10">
    <property type="entry name" value="Urease, subunit C, domain 1"/>
    <property type="match status" value="1"/>
</dbReference>
<feature type="binding site" evidence="2">
    <location>
        <position position="249"/>
    </location>
    <ligand>
        <name>Zn(2+)</name>
        <dbReference type="ChEBI" id="CHEBI:29105"/>
        <label>2</label>
    </ligand>
</feature>
<evidence type="ECO:0000259" key="3">
    <source>
        <dbReference type="Pfam" id="PF12890"/>
    </source>
</evidence>
<feature type="binding site" evidence="2">
    <location>
        <position position="196"/>
    </location>
    <ligand>
        <name>Zn(2+)</name>
        <dbReference type="ChEBI" id="CHEBI:29105"/>
        <label>2</label>
    </ligand>
</feature>
<sequence>MTSQQQRPPKRQLRPFALVNARLIDPAAKRDEQGGVLVEEGVIRDIGTQITKHNVPEGAEIVDCGGHVLAPGLVDMRVQLREPGDEHQETIETGSLAAAAGGVTSMVCLPNTNPVIDDVAGVEFIARRARETKRAKVYCYSALTKGLEGKDIVEMGLLHESGALGFTDALSAVADSQVMRRALSYARTFDLLVVQHPEEPRMAAGGAMNSGELSSRLGLSGIPACAEVMMIERDLHLVRMSGARYHVAHVSTAAAIDTIREAKQEGLRITCDTAPPYFSLNEAEVGDYRTFAKLSPPLRGEADRRAIAAAVAEGVIDAIASDHAPLDVESKRVPFAQAVPGVIGLETLLSVSLELYHKGLMPLIDLMRCLTCRPADILGLPQGRLAKGAPADMVLFDPDRPHRLDAAKFRSKSKNSSYDTRPVQGKVLQTFVDGRLVFTADA</sequence>
<comment type="cofactor">
    <cofactor evidence="2">
        <name>Zn(2+)</name>
        <dbReference type="ChEBI" id="CHEBI:29105"/>
    </cofactor>
    <text evidence="2">Binds 2 Zn(2+) ions per subunit.</text>
</comment>
<comment type="catalytic activity">
    <reaction evidence="2">
        <text>(S)-dihydroorotate + H2O = N-carbamoyl-L-aspartate + H(+)</text>
        <dbReference type="Rhea" id="RHEA:24296"/>
        <dbReference type="ChEBI" id="CHEBI:15377"/>
        <dbReference type="ChEBI" id="CHEBI:15378"/>
        <dbReference type="ChEBI" id="CHEBI:30864"/>
        <dbReference type="ChEBI" id="CHEBI:32814"/>
        <dbReference type="EC" id="3.5.2.3"/>
    </reaction>
</comment>
<dbReference type="Pfam" id="PF12890">
    <property type="entry name" value="DHOase"/>
    <property type="match status" value="1"/>
</dbReference>
<comment type="similarity">
    <text evidence="2">Belongs to the metallo-dependent hydrolases superfamily. DHOase family. Class I DHOase subfamily.</text>
</comment>
<dbReference type="NCBIfam" id="TIGR00857">
    <property type="entry name" value="pyrC_multi"/>
    <property type="match status" value="1"/>
</dbReference>
<evidence type="ECO:0000256" key="2">
    <source>
        <dbReference type="HAMAP-Rule" id="MF_00220"/>
    </source>
</evidence>
<accession>A0ABU5EIE5</accession>
<dbReference type="PANTHER" id="PTHR43668">
    <property type="entry name" value="ALLANTOINASE"/>
    <property type="match status" value="1"/>
</dbReference>
<protein>
    <recommendedName>
        <fullName evidence="2">Dihydroorotase</fullName>
        <shortName evidence="2">DHOase</shortName>
        <ecNumber evidence="2">3.5.2.3</ecNumber>
    </recommendedName>
</protein>
<dbReference type="SUPFAM" id="SSF51556">
    <property type="entry name" value="Metallo-dependent hydrolases"/>
    <property type="match status" value="1"/>
</dbReference>
<dbReference type="GO" id="GO:0004151">
    <property type="term" value="F:dihydroorotase activity"/>
    <property type="evidence" value="ECO:0007669"/>
    <property type="project" value="UniProtKB-EC"/>
</dbReference>
<feature type="binding site" evidence="2">
    <location>
        <position position="322"/>
    </location>
    <ligand>
        <name>Zn(2+)</name>
        <dbReference type="ChEBI" id="CHEBI:29105"/>
        <label>1</label>
    </ligand>
</feature>
<dbReference type="SUPFAM" id="SSF51338">
    <property type="entry name" value="Composite domain of metallo-dependent hydrolases"/>
    <property type="match status" value="1"/>
</dbReference>
<dbReference type="EC" id="3.5.2.3" evidence="2"/>
<organism evidence="4 5">
    <name type="scientific">Dongia soli</name>
    <dbReference type="NCBI Taxonomy" id="600628"/>
    <lineage>
        <taxon>Bacteria</taxon>
        <taxon>Pseudomonadati</taxon>
        <taxon>Pseudomonadota</taxon>
        <taxon>Alphaproteobacteria</taxon>
        <taxon>Rhodospirillales</taxon>
        <taxon>Dongiaceae</taxon>
        <taxon>Dongia</taxon>
    </lineage>
</organism>
<feature type="binding site" evidence="2">
    <location>
        <begin position="340"/>
        <end position="341"/>
    </location>
    <ligand>
        <name>substrate</name>
    </ligand>
</feature>
<dbReference type="InterPro" id="IPR004722">
    <property type="entry name" value="DHOase"/>
</dbReference>
<proteinExistence type="inferred from homology"/>
<comment type="caution">
    <text evidence="4">The sequence shown here is derived from an EMBL/GenBank/DDBJ whole genome shotgun (WGS) entry which is preliminary data.</text>
</comment>
<dbReference type="RefSeq" id="WP_320510680.1">
    <property type="nucleotide sequence ID" value="NZ_JAXCLW010000011.1"/>
</dbReference>
<comment type="pathway">
    <text evidence="2">Pyrimidine metabolism; UMP biosynthesis via de novo pathway; (S)-dihydroorotate from bicarbonate: step 3/3.</text>
</comment>
<feature type="binding site" evidence="2">
    <location>
        <position position="111"/>
    </location>
    <ligand>
        <name>substrate</name>
    </ligand>
</feature>
<dbReference type="InterPro" id="IPR032466">
    <property type="entry name" value="Metal_Hydrolase"/>
</dbReference>